<dbReference type="OrthoDB" id="2421200at2759"/>
<proteinExistence type="predicted"/>
<dbReference type="AlphaFoldDB" id="A0A8T9BUR5"/>
<dbReference type="Gene3D" id="1.20.120.550">
    <property type="entry name" value="Membrane associated eicosanoid/glutathione metabolism-like domain"/>
    <property type="match status" value="1"/>
</dbReference>
<evidence type="ECO:0000313" key="7">
    <source>
        <dbReference type="Proteomes" id="UP000469558"/>
    </source>
</evidence>
<evidence type="ECO:0000313" key="6">
    <source>
        <dbReference type="EMBL" id="TVY62930.1"/>
    </source>
</evidence>
<reference evidence="6 7" key="1">
    <citation type="submission" date="2018-05" db="EMBL/GenBank/DDBJ databases">
        <title>Genome sequencing and assembly of the regulated plant pathogen Lachnellula willkommii and related sister species for the development of diagnostic species identification markers.</title>
        <authorList>
            <person name="Giroux E."/>
            <person name="Bilodeau G."/>
        </authorList>
    </citation>
    <scope>NUCLEOTIDE SEQUENCE [LARGE SCALE GENOMIC DNA]</scope>
    <source>
        <strain evidence="6 7">CBS 268.59</strain>
    </source>
</reference>
<keyword evidence="3 5" id="KW-1133">Transmembrane helix</keyword>
<comment type="caution">
    <text evidence="6">The sequence shown here is derived from an EMBL/GenBank/DDBJ whole genome shotgun (WGS) entry which is preliminary data.</text>
</comment>
<feature type="transmembrane region" description="Helical" evidence="5">
    <location>
        <begin position="122"/>
        <end position="140"/>
    </location>
</feature>
<feature type="transmembrane region" description="Helical" evidence="5">
    <location>
        <begin position="15"/>
        <end position="35"/>
    </location>
</feature>
<dbReference type="InterPro" id="IPR023352">
    <property type="entry name" value="MAPEG-like_dom_sf"/>
</dbReference>
<evidence type="ECO:0000256" key="2">
    <source>
        <dbReference type="ARBA" id="ARBA00022692"/>
    </source>
</evidence>
<accession>A0A8T9BUR5</accession>
<gene>
    <name evidence="6" type="ORF">LSUE1_G007632</name>
</gene>
<comment type="subcellular location">
    <subcellularLocation>
        <location evidence="1">Membrane</location>
    </subcellularLocation>
</comment>
<dbReference type="InterPro" id="IPR001129">
    <property type="entry name" value="Membr-assoc_MAPEG"/>
</dbReference>
<evidence type="ECO:0008006" key="8">
    <source>
        <dbReference type="Google" id="ProtNLM"/>
    </source>
</evidence>
<sequence>MSSNSLFDGVENPNGFFLAAFGPVFLAAIPLTSYITAPNSFVQSAVETLLALIPGSNSIAPDRVIPALSAVYIFWTFAATGAASAAALGAGNKGALDNNHPRQHINSLRGLPLRMRSAHYNILEMFPGFALAAALAQVTAPANQNVINLLGLHVLLKTVVYYPAYVFDIAPLRSLAHVGATASVINVAWKLATGAL</sequence>
<evidence type="ECO:0000256" key="3">
    <source>
        <dbReference type="ARBA" id="ARBA00022989"/>
    </source>
</evidence>
<evidence type="ECO:0000256" key="5">
    <source>
        <dbReference type="SAM" id="Phobius"/>
    </source>
</evidence>
<keyword evidence="7" id="KW-1185">Reference proteome</keyword>
<name>A0A8T9BUR5_9HELO</name>
<dbReference type="PANTHER" id="PTHR35371">
    <property type="entry name" value="INNER MEMBRANE PROTEIN"/>
    <property type="match status" value="1"/>
</dbReference>
<protein>
    <recommendedName>
        <fullName evidence="8">MAPEG family protein</fullName>
    </recommendedName>
</protein>
<keyword evidence="4 5" id="KW-0472">Membrane</keyword>
<dbReference type="SUPFAM" id="SSF161084">
    <property type="entry name" value="MAPEG domain-like"/>
    <property type="match status" value="1"/>
</dbReference>
<feature type="transmembrane region" description="Helical" evidence="5">
    <location>
        <begin position="146"/>
        <end position="167"/>
    </location>
</feature>
<keyword evidence="2 5" id="KW-0812">Transmembrane</keyword>
<dbReference type="GO" id="GO:0016020">
    <property type="term" value="C:membrane"/>
    <property type="evidence" value="ECO:0007669"/>
    <property type="project" value="UniProtKB-SubCell"/>
</dbReference>
<dbReference type="Pfam" id="PF01124">
    <property type="entry name" value="MAPEG"/>
    <property type="match status" value="1"/>
</dbReference>
<evidence type="ECO:0000256" key="1">
    <source>
        <dbReference type="ARBA" id="ARBA00004370"/>
    </source>
</evidence>
<organism evidence="6 7">
    <name type="scientific">Lachnellula suecica</name>
    <dbReference type="NCBI Taxonomy" id="602035"/>
    <lineage>
        <taxon>Eukaryota</taxon>
        <taxon>Fungi</taxon>
        <taxon>Dikarya</taxon>
        <taxon>Ascomycota</taxon>
        <taxon>Pezizomycotina</taxon>
        <taxon>Leotiomycetes</taxon>
        <taxon>Helotiales</taxon>
        <taxon>Lachnaceae</taxon>
        <taxon>Lachnellula</taxon>
    </lineage>
</organism>
<dbReference type="EMBL" id="QGMK01001844">
    <property type="protein sequence ID" value="TVY62930.1"/>
    <property type="molecule type" value="Genomic_DNA"/>
</dbReference>
<dbReference type="Proteomes" id="UP000469558">
    <property type="component" value="Unassembled WGS sequence"/>
</dbReference>
<dbReference type="PANTHER" id="PTHR35371:SF1">
    <property type="entry name" value="BLR7753 PROTEIN"/>
    <property type="match status" value="1"/>
</dbReference>
<evidence type="ECO:0000256" key="4">
    <source>
        <dbReference type="ARBA" id="ARBA00023136"/>
    </source>
</evidence>